<dbReference type="NCBIfam" id="TIGR00482">
    <property type="entry name" value="nicotinate (nicotinamide) nucleotide adenylyltransferase"/>
    <property type="match status" value="1"/>
</dbReference>
<comment type="function">
    <text evidence="1 10">Catalyzes the reversible adenylation of nicotinate mononucleotide (NaMN) to nicotinic acid adenine dinucleotide (NaAD).</text>
</comment>
<dbReference type="RefSeq" id="WP_343837164.1">
    <property type="nucleotide sequence ID" value="NZ_BAAADO010000001.1"/>
</dbReference>
<dbReference type="InterPro" id="IPR004821">
    <property type="entry name" value="Cyt_trans-like"/>
</dbReference>
<keyword evidence="5 10" id="KW-0548">Nucleotidyltransferase</keyword>
<evidence type="ECO:0000313" key="13">
    <source>
        <dbReference type="Proteomes" id="UP001500880"/>
    </source>
</evidence>
<dbReference type="Pfam" id="PF01467">
    <property type="entry name" value="CTP_transf_like"/>
    <property type="match status" value="1"/>
</dbReference>
<keyword evidence="3 10" id="KW-0662">Pyridine nucleotide biosynthesis</keyword>
<evidence type="ECO:0000256" key="5">
    <source>
        <dbReference type="ARBA" id="ARBA00022695"/>
    </source>
</evidence>
<evidence type="ECO:0000256" key="7">
    <source>
        <dbReference type="ARBA" id="ARBA00022840"/>
    </source>
</evidence>
<dbReference type="EC" id="2.7.7.18" evidence="10"/>
<evidence type="ECO:0000256" key="8">
    <source>
        <dbReference type="ARBA" id="ARBA00023027"/>
    </source>
</evidence>
<evidence type="ECO:0000256" key="9">
    <source>
        <dbReference type="ARBA" id="ARBA00048721"/>
    </source>
</evidence>
<dbReference type="NCBIfam" id="NF000841">
    <property type="entry name" value="PRK00071.1-4"/>
    <property type="match status" value="1"/>
</dbReference>
<reference evidence="12 13" key="1">
    <citation type="journal article" date="2019" name="Int. J. Syst. Evol. Microbiol.">
        <title>The Global Catalogue of Microorganisms (GCM) 10K type strain sequencing project: providing services to taxonomists for standard genome sequencing and annotation.</title>
        <authorList>
            <consortium name="The Broad Institute Genomics Platform"/>
            <consortium name="The Broad Institute Genome Sequencing Center for Infectious Disease"/>
            <person name="Wu L."/>
            <person name="Ma J."/>
        </authorList>
    </citation>
    <scope>NUCLEOTIDE SEQUENCE [LARGE SCALE GENOMIC DNA]</scope>
    <source>
        <strain evidence="12 13">JCM 12389</strain>
    </source>
</reference>
<evidence type="ECO:0000259" key="11">
    <source>
        <dbReference type="Pfam" id="PF01467"/>
    </source>
</evidence>
<name>A0ABN1ASF3_9BACI</name>
<dbReference type="InterPro" id="IPR014729">
    <property type="entry name" value="Rossmann-like_a/b/a_fold"/>
</dbReference>
<evidence type="ECO:0000256" key="1">
    <source>
        <dbReference type="ARBA" id="ARBA00002324"/>
    </source>
</evidence>
<dbReference type="GO" id="GO:0016779">
    <property type="term" value="F:nucleotidyltransferase activity"/>
    <property type="evidence" value="ECO:0007669"/>
    <property type="project" value="UniProtKB-KW"/>
</dbReference>
<dbReference type="Proteomes" id="UP001500880">
    <property type="component" value="Unassembled WGS sequence"/>
</dbReference>
<sequence>MRRIGLFGGTFDPPHIGHLIIAEEIYEQLQLDEIWFIPTYVPPHKDTKTTDSNHRKNMVERSIRGNPHFRLETIELERAGISYTLDTIKALKEDYPDDDFYFIIGGDMVEYLPHWHKIDELVSLVQFVGVERQGYPLSSPYPIKFVNVPIVEISSSRLRERLEAGRPVYYWMKEDVLDYIREKGLYGFE</sequence>
<comment type="caution">
    <text evidence="12">The sequence shown here is derived from an EMBL/GenBank/DDBJ whole genome shotgun (WGS) entry which is preliminary data.</text>
</comment>
<dbReference type="PANTHER" id="PTHR39321">
    <property type="entry name" value="NICOTINATE-NUCLEOTIDE ADENYLYLTRANSFERASE-RELATED"/>
    <property type="match status" value="1"/>
</dbReference>
<keyword evidence="13" id="KW-1185">Reference proteome</keyword>
<evidence type="ECO:0000256" key="3">
    <source>
        <dbReference type="ARBA" id="ARBA00022642"/>
    </source>
</evidence>
<comment type="similarity">
    <text evidence="10">Belongs to the NadD family.</text>
</comment>
<dbReference type="HAMAP" id="MF_00244">
    <property type="entry name" value="NaMN_adenylyltr"/>
    <property type="match status" value="1"/>
</dbReference>
<dbReference type="NCBIfam" id="TIGR00125">
    <property type="entry name" value="cyt_tran_rel"/>
    <property type="match status" value="1"/>
</dbReference>
<evidence type="ECO:0000313" key="12">
    <source>
        <dbReference type="EMBL" id="GAA0482939.1"/>
    </source>
</evidence>
<comment type="catalytic activity">
    <reaction evidence="9 10">
        <text>nicotinate beta-D-ribonucleotide + ATP + H(+) = deamido-NAD(+) + diphosphate</text>
        <dbReference type="Rhea" id="RHEA:22860"/>
        <dbReference type="ChEBI" id="CHEBI:15378"/>
        <dbReference type="ChEBI" id="CHEBI:30616"/>
        <dbReference type="ChEBI" id="CHEBI:33019"/>
        <dbReference type="ChEBI" id="CHEBI:57502"/>
        <dbReference type="ChEBI" id="CHEBI:58437"/>
        <dbReference type="EC" id="2.7.7.18"/>
    </reaction>
</comment>
<proteinExistence type="inferred from homology"/>
<protein>
    <recommendedName>
        <fullName evidence="10">Probable nicotinate-nucleotide adenylyltransferase</fullName>
        <ecNumber evidence="10">2.7.7.18</ecNumber>
    </recommendedName>
    <alternativeName>
        <fullName evidence="10">Deamido-NAD(+) diphosphorylase</fullName>
    </alternativeName>
    <alternativeName>
        <fullName evidence="10">Deamido-NAD(+) pyrophosphorylase</fullName>
    </alternativeName>
    <alternativeName>
        <fullName evidence="10">Nicotinate mononucleotide adenylyltransferase</fullName>
        <shortName evidence="10">NaMN adenylyltransferase</shortName>
    </alternativeName>
</protein>
<evidence type="ECO:0000256" key="2">
    <source>
        <dbReference type="ARBA" id="ARBA00005019"/>
    </source>
</evidence>
<evidence type="ECO:0000256" key="6">
    <source>
        <dbReference type="ARBA" id="ARBA00022741"/>
    </source>
</evidence>
<dbReference type="CDD" id="cd02165">
    <property type="entry name" value="NMNAT"/>
    <property type="match status" value="1"/>
</dbReference>
<comment type="pathway">
    <text evidence="2 10">Cofactor biosynthesis; NAD(+) biosynthesis; deamido-NAD(+) from nicotinate D-ribonucleotide: step 1/1.</text>
</comment>
<keyword evidence="6 10" id="KW-0547">Nucleotide-binding</keyword>
<evidence type="ECO:0000256" key="4">
    <source>
        <dbReference type="ARBA" id="ARBA00022679"/>
    </source>
</evidence>
<dbReference type="PANTHER" id="PTHR39321:SF3">
    <property type="entry name" value="PHOSPHOPANTETHEINE ADENYLYLTRANSFERASE"/>
    <property type="match status" value="1"/>
</dbReference>
<dbReference type="SUPFAM" id="SSF52374">
    <property type="entry name" value="Nucleotidylyl transferase"/>
    <property type="match status" value="1"/>
</dbReference>
<dbReference type="NCBIfam" id="NF000840">
    <property type="entry name" value="PRK00071.1-3"/>
    <property type="match status" value="1"/>
</dbReference>
<keyword evidence="7 10" id="KW-0067">ATP-binding</keyword>
<evidence type="ECO:0000256" key="10">
    <source>
        <dbReference type="HAMAP-Rule" id="MF_00244"/>
    </source>
</evidence>
<dbReference type="EMBL" id="BAAADO010000001">
    <property type="protein sequence ID" value="GAA0482939.1"/>
    <property type="molecule type" value="Genomic_DNA"/>
</dbReference>
<accession>A0ABN1ASF3</accession>
<feature type="domain" description="Cytidyltransferase-like" evidence="11">
    <location>
        <begin position="6"/>
        <end position="161"/>
    </location>
</feature>
<dbReference type="Gene3D" id="3.40.50.620">
    <property type="entry name" value="HUPs"/>
    <property type="match status" value="1"/>
</dbReference>
<organism evidence="12 13">
    <name type="scientific">Salinibacillus aidingensis</name>
    <dbReference type="NCBI Taxonomy" id="237684"/>
    <lineage>
        <taxon>Bacteria</taxon>
        <taxon>Bacillati</taxon>
        <taxon>Bacillota</taxon>
        <taxon>Bacilli</taxon>
        <taxon>Bacillales</taxon>
        <taxon>Bacillaceae</taxon>
        <taxon>Salinibacillus</taxon>
    </lineage>
</organism>
<gene>
    <name evidence="10" type="primary">nadD</name>
    <name evidence="12" type="ORF">GCM10008986_04890</name>
</gene>
<keyword evidence="8 10" id="KW-0520">NAD</keyword>
<dbReference type="InterPro" id="IPR005248">
    <property type="entry name" value="NadD/NMNAT"/>
</dbReference>
<keyword evidence="4 10" id="KW-0808">Transferase</keyword>